<dbReference type="PANTHER" id="PTHR10949">
    <property type="entry name" value="LIPOYL SYNTHASE"/>
    <property type="match status" value="1"/>
</dbReference>
<dbReference type="GO" id="GO:0009249">
    <property type="term" value="P:protein lipoylation"/>
    <property type="evidence" value="ECO:0007669"/>
    <property type="project" value="UniProtKB-UniRule"/>
</dbReference>
<name>A0A830H381_9CREN</name>
<evidence type="ECO:0000259" key="9">
    <source>
        <dbReference type="PROSITE" id="PS51918"/>
    </source>
</evidence>
<evidence type="ECO:0000256" key="1">
    <source>
        <dbReference type="ARBA" id="ARBA00022485"/>
    </source>
</evidence>
<feature type="binding site" evidence="8">
    <location>
        <position position="64"/>
    </location>
    <ligand>
        <name>[4Fe-4S] cluster</name>
        <dbReference type="ChEBI" id="CHEBI:49883"/>
        <label>2</label>
        <note>4Fe-4S-S-AdoMet</note>
    </ligand>
</feature>
<dbReference type="SFLD" id="SFLDS00029">
    <property type="entry name" value="Radical_SAM"/>
    <property type="match status" value="1"/>
</dbReference>
<evidence type="ECO:0000256" key="2">
    <source>
        <dbReference type="ARBA" id="ARBA00022679"/>
    </source>
</evidence>
<evidence type="ECO:0000256" key="3">
    <source>
        <dbReference type="ARBA" id="ARBA00022691"/>
    </source>
</evidence>
<dbReference type="PIRSF" id="PIRSF005963">
    <property type="entry name" value="Lipoyl_synth"/>
    <property type="match status" value="1"/>
</dbReference>
<evidence type="ECO:0000313" key="11">
    <source>
        <dbReference type="Proteomes" id="UP000616143"/>
    </source>
</evidence>
<evidence type="ECO:0000256" key="8">
    <source>
        <dbReference type="HAMAP-Rule" id="MF_00206"/>
    </source>
</evidence>
<dbReference type="CDD" id="cd01335">
    <property type="entry name" value="Radical_SAM"/>
    <property type="match status" value="1"/>
</dbReference>
<evidence type="ECO:0000256" key="5">
    <source>
        <dbReference type="ARBA" id="ARBA00023004"/>
    </source>
</evidence>
<dbReference type="InterPro" id="IPR013785">
    <property type="entry name" value="Aldolase_TIM"/>
</dbReference>
<keyword evidence="2 8" id="KW-0808">Transferase</keyword>
<keyword evidence="6 8" id="KW-0411">Iron-sulfur</keyword>
<dbReference type="InterPro" id="IPR007197">
    <property type="entry name" value="rSAM"/>
</dbReference>
<dbReference type="UniPathway" id="UPA00538">
    <property type="reaction ID" value="UER00593"/>
</dbReference>
<feature type="binding site" evidence="8">
    <location>
        <position position="36"/>
    </location>
    <ligand>
        <name>[4Fe-4S] cluster</name>
        <dbReference type="ChEBI" id="CHEBI:49883"/>
        <label>1</label>
    </ligand>
</feature>
<dbReference type="PROSITE" id="PS51918">
    <property type="entry name" value="RADICAL_SAM"/>
    <property type="match status" value="1"/>
</dbReference>
<keyword evidence="5 8" id="KW-0408">Iron</keyword>
<organism evidence="10 11">
    <name type="scientific">Sulfodiicoccus acidiphilus</name>
    <dbReference type="NCBI Taxonomy" id="1670455"/>
    <lineage>
        <taxon>Archaea</taxon>
        <taxon>Thermoproteota</taxon>
        <taxon>Thermoprotei</taxon>
        <taxon>Sulfolobales</taxon>
        <taxon>Sulfolobaceae</taxon>
        <taxon>Sulfodiicoccus</taxon>
    </lineage>
</organism>
<gene>
    <name evidence="8 10" type="primary">lipA</name>
    <name evidence="10" type="ORF">GCM10007116_20690</name>
</gene>
<comment type="pathway">
    <text evidence="8">Protein modification; protein lipoylation via endogenous pathway; protein N(6)-(lipoyl)lysine from octanoyl-[acyl-carrier-protein]: step 2/2.</text>
</comment>
<comment type="catalytic activity">
    <reaction evidence="7 8">
        <text>[[Fe-S] cluster scaffold protein carrying a second [4Fe-4S](2+) cluster] + N(6)-octanoyl-L-lysyl-[protein] + 2 oxidized [2Fe-2S]-[ferredoxin] + 2 S-adenosyl-L-methionine + 4 H(+) = [[Fe-S] cluster scaffold protein] + N(6)-[(R)-dihydrolipoyl]-L-lysyl-[protein] + 4 Fe(3+) + 2 hydrogen sulfide + 2 5'-deoxyadenosine + 2 L-methionine + 2 reduced [2Fe-2S]-[ferredoxin]</text>
        <dbReference type="Rhea" id="RHEA:16585"/>
        <dbReference type="Rhea" id="RHEA-COMP:9928"/>
        <dbReference type="Rhea" id="RHEA-COMP:10000"/>
        <dbReference type="Rhea" id="RHEA-COMP:10001"/>
        <dbReference type="Rhea" id="RHEA-COMP:10475"/>
        <dbReference type="Rhea" id="RHEA-COMP:14568"/>
        <dbReference type="Rhea" id="RHEA-COMP:14569"/>
        <dbReference type="ChEBI" id="CHEBI:15378"/>
        <dbReference type="ChEBI" id="CHEBI:17319"/>
        <dbReference type="ChEBI" id="CHEBI:29034"/>
        <dbReference type="ChEBI" id="CHEBI:29919"/>
        <dbReference type="ChEBI" id="CHEBI:33722"/>
        <dbReference type="ChEBI" id="CHEBI:33737"/>
        <dbReference type="ChEBI" id="CHEBI:33738"/>
        <dbReference type="ChEBI" id="CHEBI:57844"/>
        <dbReference type="ChEBI" id="CHEBI:59789"/>
        <dbReference type="ChEBI" id="CHEBI:78809"/>
        <dbReference type="ChEBI" id="CHEBI:83100"/>
        <dbReference type="EC" id="2.8.1.8"/>
    </reaction>
</comment>
<dbReference type="GO" id="GO:0046872">
    <property type="term" value="F:metal ion binding"/>
    <property type="evidence" value="ECO:0007669"/>
    <property type="project" value="UniProtKB-KW"/>
</dbReference>
<evidence type="ECO:0000256" key="6">
    <source>
        <dbReference type="ARBA" id="ARBA00023014"/>
    </source>
</evidence>
<dbReference type="GO" id="GO:0016992">
    <property type="term" value="F:lipoate synthase activity"/>
    <property type="evidence" value="ECO:0007669"/>
    <property type="project" value="UniProtKB-UniRule"/>
</dbReference>
<comment type="cofactor">
    <cofactor evidence="8">
        <name>[4Fe-4S] cluster</name>
        <dbReference type="ChEBI" id="CHEBI:49883"/>
    </cofactor>
    <text evidence="8">Binds 2 [4Fe-4S] clusters per subunit. One cluster is coordinated with 3 cysteines and an exchangeable S-adenosyl-L-methionine.</text>
</comment>
<protein>
    <recommendedName>
        <fullName evidence="8">Lipoyl synthase</fullName>
        <ecNumber evidence="8">2.8.1.8</ecNumber>
    </recommendedName>
    <alternativeName>
        <fullName evidence="8">Lip-syn</fullName>
        <shortName evidence="8">LS</shortName>
    </alternativeName>
    <alternativeName>
        <fullName evidence="8">Lipoate synthase</fullName>
    </alternativeName>
    <alternativeName>
        <fullName evidence="8">Lipoic acid synthase</fullName>
    </alternativeName>
    <alternativeName>
        <fullName evidence="8">Sulfur insertion protein LipA</fullName>
    </alternativeName>
</protein>
<comment type="similarity">
    <text evidence="8">Belongs to the radical SAM superfamily. Lipoyl synthase family.</text>
</comment>
<reference evidence="10" key="1">
    <citation type="journal article" date="2014" name="Int. J. Syst. Evol. Microbiol.">
        <title>Complete genome sequence of Corynebacterium casei LMG S-19264T (=DSM 44701T), isolated from a smear-ripened cheese.</title>
        <authorList>
            <consortium name="US DOE Joint Genome Institute (JGI-PGF)"/>
            <person name="Walter F."/>
            <person name="Albersmeier A."/>
            <person name="Kalinowski J."/>
            <person name="Ruckert C."/>
        </authorList>
    </citation>
    <scope>NUCLEOTIDE SEQUENCE</scope>
    <source>
        <strain evidence="10">JCM 31740</strain>
    </source>
</reference>
<dbReference type="Gene3D" id="3.20.20.70">
    <property type="entry name" value="Aldolase class I"/>
    <property type="match status" value="1"/>
</dbReference>
<feature type="binding site" evidence="8">
    <location>
        <position position="270"/>
    </location>
    <ligand>
        <name>[4Fe-4S] cluster</name>
        <dbReference type="ChEBI" id="CHEBI:49883"/>
        <label>1</label>
    </ligand>
</feature>
<keyword evidence="1 8" id="KW-0004">4Fe-4S</keyword>
<feature type="binding site" evidence="8">
    <location>
        <position position="31"/>
    </location>
    <ligand>
        <name>[4Fe-4S] cluster</name>
        <dbReference type="ChEBI" id="CHEBI:49883"/>
        <label>1</label>
    </ligand>
</feature>
<keyword evidence="3 8" id="KW-0949">S-adenosyl-L-methionine</keyword>
<sequence length="288" mass="31578">MLTSKPTLRVRAGLAKEITEVVLRSNVRTVCEEALCPNISQCWSEGTATFMLMGEICTRGCRFCYVMKGKPSPLDPQEPIRLAKVVKEMGLDYVTLTSVDRDDLPDGGASHLAKAVREIKALNPRVKVEVLVPDFRGDLNALVTVIGAGVDVLAHNVETVRRISPTVRDGRASFDQSLKVLREAKKAGVPLTKSSILLGLGEKVSEVIEAMKELREVGVDILVISQYLRPGSKQVPVAKRYSNQEFEELAKIATGLGFRAVVASPLARTSYRAKEAYLRAMGIAEDRR</sequence>
<comment type="subcellular location">
    <subcellularLocation>
        <location evidence="8">Cytoplasm</location>
    </subcellularLocation>
</comment>
<dbReference type="Pfam" id="PF04055">
    <property type="entry name" value="Radical_SAM"/>
    <property type="match status" value="1"/>
</dbReference>
<proteinExistence type="inferred from homology"/>
<dbReference type="NCBIfam" id="NF009544">
    <property type="entry name" value="PRK12928.1"/>
    <property type="match status" value="1"/>
</dbReference>
<evidence type="ECO:0000256" key="7">
    <source>
        <dbReference type="ARBA" id="ARBA00047326"/>
    </source>
</evidence>
<dbReference type="HAMAP" id="MF_00206">
    <property type="entry name" value="Lipoyl_synth"/>
    <property type="match status" value="1"/>
</dbReference>
<dbReference type="SUPFAM" id="SSF102114">
    <property type="entry name" value="Radical SAM enzymes"/>
    <property type="match status" value="1"/>
</dbReference>
<dbReference type="NCBIfam" id="NF004019">
    <property type="entry name" value="PRK05481.1"/>
    <property type="match status" value="1"/>
</dbReference>
<dbReference type="PANTHER" id="PTHR10949:SF0">
    <property type="entry name" value="LIPOYL SYNTHASE, MITOCHONDRIAL"/>
    <property type="match status" value="1"/>
</dbReference>
<dbReference type="InterPro" id="IPR006638">
    <property type="entry name" value="Elp3/MiaA/NifB-like_rSAM"/>
</dbReference>
<comment type="caution">
    <text evidence="10">The sequence shown here is derived from an EMBL/GenBank/DDBJ whole genome shotgun (WGS) entry which is preliminary data.</text>
</comment>
<feature type="binding site" evidence="8">
    <location>
        <position position="42"/>
    </location>
    <ligand>
        <name>[4Fe-4S] cluster</name>
        <dbReference type="ChEBI" id="CHEBI:49883"/>
        <label>1</label>
    </ligand>
</feature>
<dbReference type="NCBIfam" id="TIGR00510">
    <property type="entry name" value="lipA"/>
    <property type="match status" value="1"/>
</dbReference>
<dbReference type="AlphaFoldDB" id="A0A830H381"/>
<dbReference type="InterPro" id="IPR058240">
    <property type="entry name" value="rSAM_sf"/>
</dbReference>
<keyword evidence="8" id="KW-0963">Cytoplasm</keyword>
<evidence type="ECO:0000313" key="10">
    <source>
        <dbReference type="EMBL" id="GGU03684.1"/>
    </source>
</evidence>
<dbReference type="OrthoDB" id="145957at2157"/>
<feature type="binding site" evidence="8">
    <location>
        <position position="57"/>
    </location>
    <ligand>
        <name>[4Fe-4S] cluster</name>
        <dbReference type="ChEBI" id="CHEBI:49883"/>
        <label>2</label>
        <note>4Fe-4S-S-AdoMet</note>
    </ligand>
</feature>
<feature type="domain" description="Radical SAM core" evidence="9">
    <location>
        <begin position="43"/>
        <end position="259"/>
    </location>
</feature>
<dbReference type="GO" id="GO:0005737">
    <property type="term" value="C:cytoplasm"/>
    <property type="evidence" value="ECO:0007669"/>
    <property type="project" value="UniProtKB-SubCell"/>
</dbReference>
<feature type="binding site" evidence="8">
    <location>
        <position position="61"/>
    </location>
    <ligand>
        <name>[4Fe-4S] cluster</name>
        <dbReference type="ChEBI" id="CHEBI:49883"/>
        <label>2</label>
        <note>4Fe-4S-S-AdoMet</note>
    </ligand>
</feature>
<evidence type="ECO:0000256" key="4">
    <source>
        <dbReference type="ARBA" id="ARBA00022723"/>
    </source>
</evidence>
<dbReference type="InterPro" id="IPR003698">
    <property type="entry name" value="Lipoyl_synth"/>
</dbReference>
<dbReference type="EC" id="2.8.1.8" evidence="8"/>
<keyword evidence="4 8" id="KW-0479">Metal-binding</keyword>
<dbReference type="GO" id="GO:0051539">
    <property type="term" value="F:4 iron, 4 sulfur cluster binding"/>
    <property type="evidence" value="ECO:0007669"/>
    <property type="project" value="UniProtKB-UniRule"/>
</dbReference>
<dbReference type="SMART" id="SM00729">
    <property type="entry name" value="Elp3"/>
    <property type="match status" value="1"/>
</dbReference>
<reference evidence="10" key="2">
    <citation type="submission" date="2020-09" db="EMBL/GenBank/DDBJ databases">
        <authorList>
            <person name="Sun Q."/>
            <person name="Ohkuma M."/>
        </authorList>
    </citation>
    <scope>NUCLEOTIDE SEQUENCE</scope>
    <source>
        <strain evidence="10">JCM 31740</strain>
    </source>
</reference>
<accession>A0A830H381</accession>
<comment type="function">
    <text evidence="8">Catalyzes the radical-mediated insertion of two sulfur atoms into the C-6 and C-8 positions of the octanoyl moiety bound to the lipoyl domains of lipoate-dependent enzymes, thereby converting the octanoylated domains into lipoylated derivatives.</text>
</comment>
<dbReference type="Proteomes" id="UP000616143">
    <property type="component" value="Unassembled WGS sequence"/>
</dbReference>
<dbReference type="EMBL" id="BMQS01000026">
    <property type="protein sequence ID" value="GGU03684.1"/>
    <property type="molecule type" value="Genomic_DNA"/>
</dbReference>